<organism evidence="5 6">
    <name type="scientific">Cytobacillus kochii</name>
    <dbReference type="NCBI Taxonomy" id="859143"/>
    <lineage>
        <taxon>Bacteria</taxon>
        <taxon>Bacillati</taxon>
        <taxon>Bacillota</taxon>
        <taxon>Bacilli</taxon>
        <taxon>Bacillales</taxon>
        <taxon>Bacillaceae</taxon>
        <taxon>Cytobacillus</taxon>
    </lineage>
</organism>
<dbReference type="PANTHER" id="PTHR43046:SF2">
    <property type="entry name" value="8-OXO-DGTP DIPHOSPHATASE-RELATED"/>
    <property type="match status" value="1"/>
</dbReference>
<dbReference type="SUPFAM" id="SSF55811">
    <property type="entry name" value="Nudix"/>
    <property type="match status" value="1"/>
</dbReference>
<dbReference type="InterPro" id="IPR015797">
    <property type="entry name" value="NUDIX_hydrolase-like_dom_sf"/>
</dbReference>
<dbReference type="EMBL" id="CP022983">
    <property type="protein sequence ID" value="ASV69944.1"/>
    <property type="molecule type" value="Genomic_DNA"/>
</dbReference>
<dbReference type="RefSeq" id="WP_095373508.1">
    <property type="nucleotide sequence ID" value="NZ_CP022983.1"/>
</dbReference>
<keyword evidence="2 3" id="KW-0378">Hydrolase</keyword>
<name>A0A248TNY8_9BACI</name>
<dbReference type="Pfam" id="PF00293">
    <property type="entry name" value="NUDIX"/>
    <property type="match status" value="1"/>
</dbReference>
<evidence type="ECO:0000259" key="4">
    <source>
        <dbReference type="PROSITE" id="PS51462"/>
    </source>
</evidence>
<proteinExistence type="inferred from homology"/>
<sequence>MEYYKKIREYVGKEPLLLPGAVVVIVNDRNEILLQQRPESLWGLPGGLMDLGESMEEVAKREVREETGLVVENLSFVQLFSGKEFFVRTKNGDQFYAITAVYMTNDYSGKLTTNSEETLSAQFFPIEQLPSGLIENYQKYIEPVKQLLKQP</sequence>
<protein>
    <submittedName>
        <fullName evidence="5">DNA mismatch repair protein MutT</fullName>
    </submittedName>
</protein>
<dbReference type="InterPro" id="IPR020084">
    <property type="entry name" value="NUDIX_hydrolase_CS"/>
</dbReference>
<dbReference type="Gene3D" id="3.90.79.10">
    <property type="entry name" value="Nucleoside Triphosphate Pyrophosphohydrolase"/>
    <property type="match status" value="1"/>
</dbReference>
<evidence type="ECO:0000256" key="3">
    <source>
        <dbReference type="RuleBase" id="RU003476"/>
    </source>
</evidence>
<dbReference type="PROSITE" id="PS51462">
    <property type="entry name" value="NUDIX"/>
    <property type="match status" value="1"/>
</dbReference>
<dbReference type="PANTHER" id="PTHR43046">
    <property type="entry name" value="GDP-MANNOSE MANNOSYL HYDROLASE"/>
    <property type="match status" value="1"/>
</dbReference>
<dbReference type="InterPro" id="IPR000086">
    <property type="entry name" value="NUDIX_hydrolase_dom"/>
</dbReference>
<dbReference type="PROSITE" id="PS00893">
    <property type="entry name" value="NUDIX_BOX"/>
    <property type="match status" value="1"/>
</dbReference>
<evidence type="ECO:0000256" key="1">
    <source>
        <dbReference type="ARBA" id="ARBA00001946"/>
    </source>
</evidence>
<dbReference type="CDD" id="cd04677">
    <property type="entry name" value="NUDIX_Hydrolase"/>
    <property type="match status" value="1"/>
</dbReference>
<accession>A0A248TNY8</accession>
<comment type="similarity">
    <text evidence="3">Belongs to the Nudix hydrolase family.</text>
</comment>
<comment type="cofactor">
    <cofactor evidence="1">
        <name>Mg(2+)</name>
        <dbReference type="ChEBI" id="CHEBI:18420"/>
    </cofactor>
</comment>
<reference evidence="5 6" key="1">
    <citation type="submission" date="2017-08" db="EMBL/GenBank/DDBJ databases">
        <title>Complete Genome Sequence of Bacillus kochii Oregon-R-modENCODE STRAIN BDGP4, isolated from Drosophila melanogaster gut.</title>
        <authorList>
            <person name="Wan K.H."/>
            <person name="Yu C."/>
            <person name="Park S."/>
            <person name="Hammonds A.S."/>
            <person name="Booth B.W."/>
            <person name="Celniker S.E."/>
        </authorList>
    </citation>
    <scope>NUCLEOTIDE SEQUENCE [LARGE SCALE GENOMIC DNA]</scope>
    <source>
        <strain evidence="5 6">BDGP4</strain>
    </source>
</reference>
<dbReference type="AlphaFoldDB" id="A0A248TNY8"/>
<evidence type="ECO:0000313" key="6">
    <source>
        <dbReference type="Proteomes" id="UP000215137"/>
    </source>
</evidence>
<dbReference type="PRINTS" id="PR00502">
    <property type="entry name" value="NUDIXFAMILY"/>
</dbReference>
<dbReference type="GO" id="GO:0016787">
    <property type="term" value="F:hydrolase activity"/>
    <property type="evidence" value="ECO:0007669"/>
    <property type="project" value="UniProtKB-KW"/>
</dbReference>
<feature type="domain" description="Nudix hydrolase" evidence="4">
    <location>
        <begin position="16"/>
        <end position="150"/>
    </location>
</feature>
<dbReference type="InterPro" id="IPR020476">
    <property type="entry name" value="Nudix_hydrolase"/>
</dbReference>
<dbReference type="OrthoDB" id="9787476at2"/>
<gene>
    <name evidence="5" type="ORF">CKF48_04165</name>
</gene>
<keyword evidence="6" id="KW-1185">Reference proteome</keyword>
<evidence type="ECO:0000256" key="2">
    <source>
        <dbReference type="ARBA" id="ARBA00022801"/>
    </source>
</evidence>
<dbReference type="Proteomes" id="UP000215137">
    <property type="component" value="Chromosome"/>
</dbReference>
<evidence type="ECO:0000313" key="5">
    <source>
        <dbReference type="EMBL" id="ASV69944.1"/>
    </source>
</evidence>
<dbReference type="KEGG" id="bko:CKF48_04165"/>